<keyword evidence="5" id="KW-0349">Heme</keyword>
<dbReference type="GO" id="GO:0020037">
    <property type="term" value="F:heme binding"/>
    <property type="evidence" value="ECO:0007669"/>
    <property type="project" value="InterPro"/>
</dbReference>
<evidence type="ECO:0000259" key="13">
    <source>
        <dbReference type="PROSITE" id="PS50873"/>
    </source>
</evidence>
<feature type="binding site" evidence="10">
    <location>
        <position position="17"/>
    </location>
    <ligand>
        <name>Ca(2+)</name>
        <dbReference type="ChEBI" id="CHEBI:29108"/>
        <label>1</label>
    </ligand>
</feature>
<dbReference type="PANTHER" id="PTHR31517:SF81">
    <property type="entry name" value="PEROXIDASE"/>
    <property type="match status" value="1"/>
</dbReference>
<dbReference type="SUPFAM" id="SSF48113">
    <property type="entry name" value="Heme-dependent peroxidases"/>
    <property type="match status" value="1"/>
</dbReference>
<feature type="binding site" evidence="10">
    <location>
        <position position="1"/>
    </location>
    <ligand>
        <name>Ca(2+)</name>
        <dbReference type="ChEBI" id="CHEBI:29108"/>
        <label>1</label>
    </ligand>
</feature>
<dbReference type="STRING" id="57577.A0A2K3M0T5"/>
<evidence type="ECO:0000256" key="7">
    <source>
        <dbReference type="ARBA" id="ARBA00023002"/>
    </source>
</evidence>
<evidence type="ECO:0000256" key="9">
    <source>
        <dbReference type="PIRSR" id="PIRSR600823-2"/>
    </source>
</evidence>
<evidence type="ECO:0000256" key="4">
    <source>
        <dbReference type="ARBA" id="ARBA00022559"/>
    </source>
</evidence>
<gene>
    <name evidence="14" type="ORF">L195_g040449</name>
</gene>
<dbReference type="PRINTS" id="PR00458">
    <property type="entry name" value="PEROXIDASE"/>
</dbReference>
<feature type="domain" description="Plant heme peroxidase family profile" evidence="13">
    <location>
        <begin position="100"/>
        <end position="160"/>
    </location>
</feature>
<evidence type="ECO:0000256" key="12">
    <source>
        <dbReference type="SAM" id="MobiDB-lite"/>
    </source>
</evidence>
<dbReference type="EMBL" id="ASHM01046236">
    <property type="protein sequence ID" value="PNX84389.1"/>
    <property type="molecule type" value="Genomic_DNA"/>
</dbReference>
<feature type="domain" description="Plant heme peroxidase family profile" evidence="13">
    <location>
        <begin position="1"/>
        <end position="94"/>
    </location>
</feature>
<dbReference type="InterPro" id="IPR010255">
    <property type="entry name" value="Haem_peroxidase_sf"/>
</dbReference>
<comment type="caution">
    <text evidence="14">The sequence shown here is derived from an EMBL/GenBank/DDBJ whole genome shotgun (WGS) entry which is preliminary data.</text>
</comment>
<dbReference type="GO" id="GO:0046872">
    <property type="term" value="F:metal ion binding"/>
    <property type="evidence" value="ECO:0007669"/>
    <property type="project" value="UniProtKB-KW"/>
</dbReference>
<keyword evidence="8" id="KW-0408">Iron</keyword>
<protein>
    <recommendedName>
        <fullName evidence="3">peroxidase</fullName>
        <ecNumber evidence="3">1.11.1.7</ecNumber>
    </recommendedName>
</protein>
<comment type="similarity">
    <text evidence="11">Belongs to the peroxidase family.</text>
</comment>
<reference evidence="14 15" key="1">
    <citation type="journal article" date="2014" name="Am. J. Bot.">
        <title>Genome assembly and annotation for red clover (Trifolium pratense; Fabaceae).</title>
        <authorList>
            <person name="Istvanek J."/>
            <person name="Jaros M."/>
            <person name="Krenek A."/>
            <person name="Repkova J."/>
        </authorList>
    </citation>
    <scope>NUCLEOTIDE SEQUENCE [LARGE SCALE GENOMIC DNA]</scope>
    <source>
        <strain evidence="15">cv. Tatra</strain>
        <tissue evidence="14">Young leaves</tissue>
    </source>
</reference>
<dbReference type="Gene3D" id="1.10.420.10">
    <property type="entry name" value="Peroxidase, domain 2"/>
    <property type="match status" value="1"/>
</dbReference>
<comment type="catalytic activity">
    <reaction evidence="1">
        <text>2 a phenolic donor + H2O2 = 2 a phenolic radical donor + 2 H2O</text>
        <dbReference type="Rhea" id="RHEA:56136"/>
        <dbReference type="ChEBI" id="CHEBI:15377"/>
        <dbReference type="ChEBI" id="CHEBI:16240"/>
        <dbReference type="ChEBI" id="CHEBI:139520"/>
        <dbReference type="ChEBI" id="CHEBI:139521"/>
        <dbReference type="EC" id="1.11.1.7"/>
    </reaction>
</comment>
<name>A0A2K3M0T5_TRIPR</name>
<keyword evidence="10" id="KW-0106">Calcium</keyword>
<accession>A0A2K3M0T5</accession>
<keyword evidence="4 14" id="KW-0575">Peroxidase</keyword>
<feature type="binding site" evidence="10">
    <location>
        <position position="3"/>
    </location>
    <ligand>
        <name>Ca(2+)</name>
        <dbReference type="ChEBI" id="CHEBI:29108"/>
        <label>1</label>
    </ligand>
</feature>
<evidence type="ECO:0000256" key="8">
    <source>
        <dbReference type="ARBA" id="ARBA00023004"/>
    </source>
</evidence>
<dbReference type="PROSITE" id="PS50873">
    <property type="entry name" value="PEROXIDASE_4"/>
    <property type="match status" value="2"/>
</dbReference>
<dbReference type="InterPro" id="IPR002016">
    <property type="entry name" value="Haem_peroxidase"/>
</dbReference>
<evidence type="ECO:0000313" key="14">
    <source>
        <dbReference type="EMBL" id="PNX84389.1"/>
    </source>
</evidence>
<evidence type="ECO:0000256" key="10">
    <source>
        <dbReference type="PIRSR" id="PIRSR600823-3"/>
    </source>
</evidence>
<dbReference type="Proteomes" id="UP000236291">
    <property type="component" value="Unassembled WGS sequence"/>
</dbReference>
<dbReference type="GO" id="GO:0140825">
    <property type="term" value="F:lactoperoxidase activity"/>
    <property type="evidence" value="ECO:0007669"/>
    <property type="project" value="UniProtKB-EC"/>
</dbReference>
<dbReference type="PRINTS" id="PR00461">
    <property type="entry name" value="PLPEROXIDASE"/>
</dbReference>
<evidence type="ECO:0000256" key="5">
    <source>
        <dbReference type="ARBA" id="ARBA00022617"/>
    </source>
</evidence>
<dbReference type="Pfam" id="PF00141">
    <property type="entry name" value="peroxidase"/>
    <property type="match status" value="1"/>
</dbReference>
<dbReference type="GO" id="GO:0006979">
    <property type="term" value="P:response to oxidative stress"/>
    <property type="evidence" value="ECO:0007669"/>
    <property type="project" value="InterPro"/>
</dbReference>
<comment type="cofactor">
    <cofactor evidence="2">
        <name>heme b</name>
        <dbReference type="ChEBI" id="CHEBI:60344"/>
    </cofactor>
</comment>
<feature type="region of interest" description="Disordered" evidence="12">
    <location>
        <begin position="1"/>
        <end position="20"/>
    </location>
</feature>
<evidence type="ECO:0000256" key="11">
    <source>
        <dbReference type="RuleBase" id="RU004241"/>
    </source>
</evidence>
<feature type="binding site" evidence="10">
    <location>
        <position position="5"/>
    </location>
    <ligand>
        <name>Ca(2+)</name>
        <dbReference type="ChEBI" id="CHEBI:29108"/>
        <label>1</label>
    </ligand>
</feature>
<feature type="binding site" evidence="9">
    <location>
        <position position="92"/>
    </location>
    <ligand>
        <name>substrate</name>
    </ligand>
</feature>
<dbReference type="InterPro" id="IPR000823">
    <property type="entry name" value="Peroxidase_pln"/>
</dbReference>
<keyword evidence="7" id="KW-0560">Oxidoreductase</keyword>
<evidence type="ECO:0000256" key="6">
    <source>
        <dbReference type="ARBA" id="ARBA00022723"/>
    </source>
</evidence>
<reference evidence="14 15" key="2">
    <citation type="journal article" date="2017" name="Front. Plant Sci.">
        <title>Gene Classification and Mining of Molecular Markers Useful in Red Clover (Trifolium pratense) Breeding.</title>
        <authorList>
            <person name="Istvanek J."/>
            <person name="Dluhosova J."/>
            <person name="Dluhos P."/>
            <person name="Patkova L."/>
            <person name="Nedelnik J."/>
            <person name="Repkova J."/>
        </authorList>
    </citation>
    <scope>NUCLEOTIDE SEQUENCE [LARGE SCALE GENOMIC DNA]</scope>
    <source>
        <strain evidence="15">cv. Tatra</strain>
        <tissue evidence="14">Young leaves</tissue>
    </source>
</reference>
<organism evidence="14 15">
    <name type="scientific">Trifolium pratense</name>
    <name type="common">Red clover</name>
    <dbReference type="NCBI Taxonomy" id="57577"/>
    <lineage>
        <taxon>Eukaryota</taxon>
        <taxon>Viridiplantae</taxon>
        <taxon>Streptophyta</taxon>
        <taxon>Embryophyta</taxon>
        <taxon>Tracheophyta</taxon>
        <taxon>Spermatophyta</taxon>
        <taxon>Magnoliopsida</taxon>
        <taxon>eudicotyledons</taxon>
        <taxon>Gunneridae</taxon>
        <taxon>Pentapetalae</taxon>
        <taxon>rosids</taxon>
        <taxon>fabids</taxon>
        <taxon>Fabales</taxon>
        <taxon>Fabaceae</taxon>
        <taxon>Papilionoideae</taxon>
        <taxon>50 kb inversion clade</taxon>
        <taxon>NPAAA clade</taxon>
        <taxon>Hologalegina</taxon>
        <taxon>IRL clade</taxon>
        <taxon>Trifolieae</taxon>
        <taxon>Trifolium</taxon>
    </lineage>
</organism>
<evidence type="ECO:0000256" key="1">
    <source>
        <dbReference type="ARBA" id="ARBA00000189"/>
    </source>
</evidence>
<evidence type="ECO:0000313" key="15">
    <source>
        <dbReference type="Proteomes" id="UP000236291"/>
    </source>
</evidence>
<evidence type="ECO:0000256" key="2">
    <source>
        <dbReference type="ARBA" id="ARBA00001970"/>
    </source>
</evidence>
<comment type="cofactor">
    <cofactor evidence="10">
        <name>Ca(2+)</name>
        <dbReference type="ChEBI" id="CHEBI:29108"/>
    </cofactor>
    <text evidence="10">Binds 2 calcium ions per subunit.</text>
</comment>
<sequence>GCDASILLNGNGTEENERNHPANFGLRDEAIQAIEDIRAIIRVQCPRVVSCADILVIAAREAVRQFGGPDFDVPLGRKDNTKFDIDSPDNLPVPFERTDGVFTSDQDLASNPKTKEIVNRFASNQNEFFNKFANAFVKVSQLDVLTGNQGEIRKSCFAPNNKKKSNVASVVEEVVGIATNM</sequence>
<proteinExistence type="inferred from homology"/>
<dbReference type="Gene3D" id="1.10.520.10">
    <property type="match status" value="2"/>
</dbReference>
<dbReference type="EC" id="1.11.1.7" evidence="3"/>
<evidence type="ECO:0000256" key="3">
    <source>
        <dbReference type="ARBA" id="ARBA00012313"/>
    </source>
</evidence>
<dbReference type="PANTHER" id="PTHR31517">
    <property type="match status" value="1"/>
</dbReference>
<feature type="non-terminal residue" evidence="14">
    <location>
        <position position="1"/>
    </location>
</feature>
<keyword evidence="6 10" id="KW-0479">Metal-binding</keyword>
<dbReference type="AlphaFoldDB" id="A0A2K3M0T5"/>